<dbReference type="InterPro" id="IPR013332">
    <property type="entry name" value="KPR_N"/>
</dbReference>
<gene>
    <name evidence="8" type="ORF">Poli38472_007616</name>
</gene>
<evidence type="ECO:0000256" key="2">
    <source>
        <dbReference type="ARBA" id="ARBA00013014"/>
    </source>
</evidence>
<evidence type="ECO:0000313" key="9">
    <source>
        <dbReference type="Proteomes" id="UP000794436"/>
    </source>
</evidence>
<comment type="similarity">
    <text evidence="1">Belongs to the ketopantoate reductase family.</text>
</comment>
<dbReference type="FunFam" id="1.10.1040.10:FF:000017">
    <property type="entry name" value="2-dehydropantoate 2-reductase"/>
    <property type="match status" value="1"/>
</dbReference>
<organism evidence="8 9">
    <name type="scientific">Pythium oligandrum</name>
    <name type="common">Mycoparasitic fungus</name>
    <dbReference type="NCBI Taxonomy" id="41045"/>
    <lineage>
        <taxon>Eukaryota</taxon>
        <taxon>Sar</taxon>
        <taxon>Stramenopiles</taxon>
        <taxon>Oomycota</taxon>
        <taxon>Peronosporomycetes</taxon>
        <taxon>Pythiales</taxon>
        <taxon>Pythiaceae</taxon>
        <taxon>Pythium</taxon>
    </lineage>
</organism>
<dbReference type="OrthoDB" id="73846at2759"/>
<dbReference type="GO" id="GO:0050661">
    <property type="term" value="F:NADP binding"/>
    <property type="evidence" value="ECO:0007669"/>
    <property type="project" value="TreeGrafter"/>
</dbReference>
<dbReference type="GO" id="GO:0008677">
    <property type="term" value="F:2-dehydropantoate 2-reductase activity"/>
    <property type="evidence" value="ECO:0007669"/>
    <property type="project" value="UniProtKB-EC"/>
</dbReference>
<dbReference type="SUPFAM" id="SSF48179">
    <property type="entry name" value="6-phosphogluconate dehydrogenase C-terminal domain-like"/>
    <property type="match status" value="1"/>
</dbReference>
<proteinExistence type="inferred from homology"/>
<keyword evidence="9" id="KW-1185">Reference proteome</keyword>
<name>A0A8K1CQV9_PYTOL</name>
<dbReference type="InterPro" id="IPR013328">
    <property type="entry name" value="6PGD_dom2"/>
</dbReference>
<accession>A0A8K1CQV9</accession>
<dbReference type="PANTHER" id="PTHR43765:SF2">
    <property type="entry name" value="2-DEHYDROPANTOATE 2-REDUCTASE"/>
    <property type="match status" value="1"/>
</dbReference>
<evidence type="ECO:0000313" key="8">
    <source>
        <dbReference type="EMBL" id="TMW67944.1"/>
    </source>
</evidence>
<feature type="domain" description="Ketopantoate reductase N-terminal" evidence="6">
    <location>
        <begin position="6"/>
        <end position="180"/>
    </location>
</feature>
<evidence type="ECO:0000256" key="3">
    <source>
        <dbReference type="ARBA" id="ARBA00022857"/>
    </source>
</evidence>
<evidence type="ECO:0000259" key="7">
    <source>
        <dbReference type="Pfam" id="PF08546"/>
    </source>
</evidence>
<sequence length="352" mass="37776">MEPLRVGVVGLGAIGTIFFTHLARLAGVQTGFSVHALVKERHLKQVQDQKRVLLGDAQANEDAAIAIDLETSARGSLVAQNDASVQISTLESMDECPLDVVLVALKAYDSARTLQELKVSHSHRFRDDALFVLLQNGLVSLPDEVVTDSRWQFAHGVTYVGGRVESLGHVVGSGVASGMTYLAPICSEDGEPKLSKLNELLVASGLQSQLLSRQAMQTMVWKKLIVNAAINPIASVLNTTNGALATNEWSQECVRAIVHEAYEVAQQEGVDLHCTEEEMVGQVLATAVNTSTNVCSMLADLRRGARTEIDAITGQIVRLGSVHGIATPTNAFVLSLIKAMESNKHATHLQGL</sequence>
<reference evidence="8" key="1">
    <citation type="submission" date="2019-03" db="EMBL/GenBank/DDBJ databases">
        <title>Long read genome sequence of the mycoparasitic Pythium oligandrum ATCC 38472 isolated from sugarbeet rhizosphere.</title>
        <authorList>
            <person name="Gaulin E."/>
        </authorList>
    </citation>
    <scope>NUCLEOTIDE SEQUENCE</scope>
    <source>
        <strain evidence="8">ATCC 38472_TT</strain>
    </source>
</reference>
<dbReference type="Gene3D" id="1.10.1040.10">
    <property type="entry name" value="N-(1-d-carboxylethyl)-l-norvaline Dehydrogenase, domain 2"/>
    <property type="match status" value="1"/>
</dbReference>
<dbReference type="Pfam" id="PF02558">
    <property type="entry name" value="ApbA"/>
    <property type="match status" value="1"/>
</dbReference>
<dbReference type="InterPro" id="IPR013752">
    <property type="entry name" value="KPA_reductase"/>
</dbReference>
<dbReference type="InterPro" id="IPR003710">
    <property type="entry name" value="ApbA"/>
</dbReference>
<dbReference type="Proteomes" id="UP000794436">
    <property type="component" value="Unassembled WGS sequence"/>
</dbReference>
<evidence type="ECO:0000256" key="4">
    <source>
        <dbReference type="ARBA" id="ARBA00023002"/>
    </source>
</evidence>
<dbReference type="Gene3D" id="3.40.50.720">
    <property type="entry name" value="NAD(P)-binding Rossmann-like Domain"/>
    <property type="match status" value="1"/>
</dbReference>
<feature type="domain" description="Ketopantoate reductase C-terminal" evidence="7">
    <location>
        <begin position="216"/>
        <end position="341"/>
    </location>
</feature>
<dbReference type="AlphaFoldDB" id="A0A8K1CQV9"/>
<dbReference type="GO" id="GO:0005737">
    <property type="term" value="C:cytoplasm"/>
    <property type="evidence" value="ECO:0007669"/>
    <property type="project" value="TreeGrafter"/>
</dbReference>
<evidence type="ECO:0000259" key="6">
    <source>
        <dbReference type="Pfam" id="PF02558"/>
    </source>
</evidence>
<dbReference type="GO" id="GO:0015940">
    <property type="term" value="P:pantothenate biosynthetic process"/>
    <property type="evidence" value="ECO:0007669"/>
    <property type="project" value="InterPro"/>
</dbReference>
<evidence type="ECO:0000256" key="5">
    <source>
        <dbReference type="ARBA" id="ARBA00032024"/>
    </source>
</evidence>
<evidence type="ECO:0000256" key="1">
    <source>
        <dbReference type="ARBA" id="ARBA00007870"/>
    </source>
</evidence>
<keyword evidence="3" id="KW-0521">NADP</keyword>
<keyword evidence="4" id="KW-0560">Oxidoreductase</keyword>
<dbReference type="InterPro" id="IPR008927">
    <property type="entry name" value="6-PGluconate_DH-like_C_sf"/>
</dbReference>
<protein>
    <recommendedName>
        <fullName evidence="2">2-dehydropantoate 2-reductase</fullName>
        <ecNumber evidence="2">1.1.1.169</ecNumber>
    </recommendedName>
    <alternativeName>
        <fullName evidence="5">Ketopantoate reductase</fullName>
    </alternativeName>
</protein>
<dbReference type="PANTHER" id="PTHR43765">
    <property type="entry name" value="2-DEHYDROPANTOATE 2-REDUCTASE-RELATED"/>
    <property type="match status" value="1"/>
</dbReference>
<dbReference type="Pfam" id="PF08546">
    <property type="entry name" value="ApbA_C"/>
    <property type="match status" value="1"/>
</dbReference>
<comment type="caution">
    <text evidence="8">The sequence shown here is derived from an EMBL/GenBank/DDBJ whole genome shotgun (WGS) entry which is preliminary data.</text>
</comment>
<dbReference type="EC" id="1.1.1.169" evidence="2"/>
<dbReference type="NCBIfam" id="TIGR00745">
    <property type="entry name" value="apbA_panE"/>
    <property type="match status" value="1"/>
</dbReference>
<dbReference type="EMBL" id="SPLM01000003">
    <property type="protein sequence ID" value="TMW67944.1"/>
    <property type="molecule type" value="Genomic_DNA"/>
</dbReference>
<dbReference type="InterPro" id="IPR050838">
    <property type="entry name" value="Ketopantoate_reductase"/>
</dbReference>